<feature type="domain" description="RNA ligase" evidence="1">
    <location>
        <begin position="18"/>
        <end position="176"/>
    </location>
</feature>
<sequence>MSIEFKEWPKTPRLMRNITITEKIDGTNAAIGIVPSDDYNDPNIFAHVETEDGIFGVYAQSRTRLITPGKATDNYGFAGWVERNAHQLVTLLGEGLHYGEWWGNGIQRKYGQAEKRFSLFNTDRYKDLSEHTDLNISTVPVLYQGPNDTAAINEALASLRTNGSVAAPGFMNPEGICVFQHASRQISKVTLDKNDAGKWEAA</sequence>
<dbReference type="InterPro" id="IPR021122">
    <property type="entry name" value="RNA_ligase_dom_REL/Rnl2"/>
</dbReference>
<dbReference type="GO" id="GO:0016874">
    <property type="term" value="F:ligase activity"/>
    <property type="evidence" value="ECO:0007669"/>
    <property type="project" value="UniProtKB-KW"/>
</dbReference>
<reference evidence="2 3" key="1">
    <citation type="submission" date="2018-09" db="EMBL/GenBank/DDBJ databases">
        <authorList>
            <person name="Rimple P.A."/>
            <person name="Stoner T.H."/>
            <person name="Garlena R.A."/>
            <person name="Russell D.A."/>
            <person name="Pope W.H."/>
            <person name="Jacobs-Sera D."/>
            <person name="Hatfull G.F."/>
        </authorList>
    </citation>
    <scope>NUCLEOTIDE SEQUENCE [LARGE SCALE GENOMIC DNA]</scope>
</reference>
<evidence type="ECO:0000259" key="1">
    <source>
        <dbReference type="Pfam" id="PF09414"/>
    </source>
</evidence>
<gene>
    <name evidence="2" type="primary">74</name>
    <name evidence="2" type="ORF">PBI_SEAHORSE_74</name>
</gene>
<accession>A0A3G3M6C0</accession>
<dbReference type="Proteomes" id="UP000272407">
    <property type="component" value="Segment"/>
</dbReference>
<organism evidence="2 3">
    <name type="scientific">Arthrobacter phage Seahorse</name>
    <dbReference type="NCBI Taxonomy" id="2419611"/>
    <lineage>
        <taxon>Viruses</taxon>
        <taxon>Duplodnaviria</taxon>
        <taxon>Heunggongvirae</taxon>
        <taxon>Uroviricota</taxon>
        <taxon>Caudoviricetes</taxon>
        <taxon>Seamegvirus</taxon>
        <taxon>Seamegvirus seahorse</taxon>
    </lineage>
</organism>
<dbReference type="KEGG" id="vg:77932139"/>
<keyword evidence="3" id="KW-1185">Reference proteome</keyword>
<dbReference type="RefSeq" id="YP_010656260.1">
    <property type="nucleotide sequence ID" value="NC_070836.1"/>
</dbReference>
<dbReference type="GeneID" id="77932139"/>
<proteinExistence type="predicted"/>
<protein>
    <submittedName>
        <fullName evidence="2">RNA ligase</fullName>
    </submittedName>
</protein>
<name>A0A3G3M6C0_9CAUD</name>
<evidence type="ECO:0000313" key="2">
    <source>
        <dbReference type="EMBL" id="AYR01574.1"/>
    </source>
</evidence>
<keyword evidence="2" id="KW-0436">Ligase</keyword>
<evidence type="ECO:0000313" key="3">
    <source>
        <dbReference type="Proteomes" id="UP000272407"/>
    </source>
</evidence>
<dbReference type="Pfam" id="PF09414">
    <property type="entry name" value="RNA_ligase"/>
    <property type="match status" value="1"/>
</dbReference>
<dbReference type="SUPFAM" id="SSF56091">
    <property type="entry name" value="DNA ligase/mRNA capping enzyme, catalytic domain"/>
    <property type="match status" value="1"/>
</dbReference>
<dbReference type="EMBL" id="MH910041">
    <property type="protein sequence ID" value="AYR01574.1"/>
    <property type="molecule type" value="Genomic_DNA"/>
</dbReference>